<keyword evidence="4" id="KW-1185">Reference proteome</keyword>
<dbReference type="InterPro" id="IPR012816">
    <property type="entry name" value="NADAR"/>
</dbReference>
<evidence type="ECO:0000256" key="1">
    <source>
        <dbReference type="SAM" id="MobiDB-lite"/>
    </source>
</evidence>
<evidence type="ECO:0000313" key="4">
    <source>
        <dbReference type="Proteomes" id="UP001345013"/>
    </source>
</evidence>
<protein>
    <recommendedName>
        <fullName evidence="2">NADAR domain-containing protein</fullName>
    </recommendedName>
</protein>
<feature type="domain" description="NADAR" evidence="2">
    <location>
        <begin position="55"/>
        <end position="214"/>
    </location>
</feature>
<proteinExistence type="predicted"/>
<dbReference type="CDD" id="cd15457">
    <property type="entry name" value="NADAR"/>
    <property type="match status" value="1"/>
</dbReference>
<dbReference type="EMBL" id="JAVRRG010000038">
    <property type="protein sequence ID" value="KAK5093881.1"/>
    <property type="molecule type" value="Genomic_DNA"/>
</dbReference>
<dbReference type="InterPro" id="IPR037238">
    <property type="entry name" value="YbiA-like_sf"/>
</dbReference>
<sequence length="243" mass="26956">MPKPNPNPTKLKPNQTQTQPNTTPQPSPPSAPKQQRTPQPQSTSTTPTNPTASWANEQYMMYHKALTFHDHASAAAVLASADPREHKALGKRIRGFSDHEWDRVKWGVVVQGNMLKFGQGRAPRSDVFVYPPPVLAKGRPKKGQGRDAEEVSVSLKELLLATGDRELVEAAPRDRVWGVGFEAEEAERVRLTCREKWGKNYLGKALMEVRERIRAEEGVQAQAVVERGGTEEVAAHEVVEQGD</sequence>
<reference evidence="3 4" key="1">
    <citation type="submission" date="2023-08" db="EMBL/GenBank/DDBJ databases">
        <title>Black Yeasts Isolated from many extreme environments.</title>
        <authorList>
            <person name="Coleine C."/>
            <person name="Stajich J.E."/>
            <person name="Selbmann L."/>
        </authorList>
    </citation>
    <scope>NUCLEOTIDE SEQUENCE [LARGE SCALE GENOMIC DNA]</scope>
    <source>
        <strain evidence="3 4">CCFEE 5885</strain>
    </source>
</reference>
<organism evidence="3 4">
    <name type="scientific">Lithohypha guttulata</name>
    <dbReference type="NCBI Taxonomy" id="1690604"/>
    <lineage>
        <taxon>Eukaryota</taxon>
        <taxon>Fungi</taxon>
        <taxon>Dikarya</taxon>
        <taxon>Ascomycota</taxon>
        <taxon>Pezizomycotina</taxon>
        <taxon>Eurotiomycetes</taxon>
        <taxon>Chaetothyriomycetidae</taxon>
        <taxon>Chaetothyriales</taxon>
        <taxon>Trichomeriaceae</taxon>
        <taxon>Lithohypha</taxon>
    </lineage>
</organism>
<dbReference type="Gene3D" id="1.10.357.40">
    <property type="entry name" value="YbiA-like"/>
    <property type="match status" value="1"/>
</dbReference>
<comment type="caution">
    <text evidence="3">The sequence shown here is derived from an EMBL/GenBank/DDBJ whole genome shotgun (WGS) entry which is preliminary data.</text>
</comment>
<accession>A0ABR0KFE5</accession>
<dbReference type="SUPFAM" id="SSF143990">
    <property type="entry name" value="YbiA-like"/>
    <property type="match status" value="2"/>
</dbReference>
<dbReference type="Pfam" id="PF08719">
    <property type="entry name" value="NADAR"/>
    <property type="match status" value="1"/>
</dbReference>
<feature type="compositionally biased region" description="Low complexity" evidence="1">
    <location>
        <begin position="8"/>
        <end position="22"/>
    </location>
</feature>
<evidence type="ECO:0000259" key="2">
    <source>
        <dbReference type="Pfam" id="PF08719"/>
    </source>
</evidence>
<dbReference type="Proteomes" id="UP001345013">
    <property type="component" value="Unassembled WGS sequence"/>
</dbReference>
<name>A0ABR0KFE5_9EURO</name>
<gene>
    <name evidence="3" type="ORF">LTR24_003885</name>
</gene>
<feature type="compositionally biased region" description="Low complexity" evidence="1">
    <location>
        <begin position="32"/>
        <end position="51"/>
    </location>
</feature>
<feature type="region of interest" description="Disordered" evidence="1">
    <location>
        <begin position="1"/>
        <end position="52"/>
    </location>
</feature>
<evidence type="ECO:0000313" key="3">
    <source>
        <dbReference type="EMBL" id="KAK5093881.1"/>
    </source>
</evidence>